<protein>
    <recommendedName>
        <fullName evidence="3">UBC core domain-containing protein</fullName>
    </recommendedName>
</protein>
<accession>A0AAW5N2X3</accession>
<sequence>MEERLQGRDDISYEVRKRNAQGLPVSYTVHYRMLSICGVEEEERLNEPGIQNFPKFAGEFVLIIDIPAGFPAVDAMPVYSFQTTGPDNEDIPHPWHPNIRYYGAFAGRVCLNLPDTYTDIVQTVRRIAEYLRYERFHAKNEPPFPEDLKVARWVMEQGEPNGWIYFDQEERRVD</sequence>
<evidence type="ECO:0000313" key="1">
    <source>
        <dbReference type="EMBL" id="MCR8872636.1"/>
    </source>
</evidence>
<proteinExistence type="predicted"/>
<evidence type="ECO:0008006" key="3">
    <source>
        <dbReference type="Google" id="ProtNLM"/>
    </source>
</evidence>
<dbReference type="AlphaFoldDB" id="A0AAW5N2X3"/>
<dbReference type="RefSeq" id="WP_235302151.1">
    <property type="nucleotide sequence ID" value="NZ_JADYTK010000005.1"/>
</dbReference>
<dbReference type="Proteomes" id="UP001204579">
    <property type="component" value="Unassembled WGS sequence"/>
</dbReference>
<gene>
    <name evidence="1" type="ORF">NW209_01140</name>
</gene>
<evidence type="ECO:0000313" key="2">
    <source>
        <dbReference type="Proteomes" id="UP001204579"/>
    </source>
</evidence>
<keyword evidence="2" id="KW-1185">Reference proteome</keyword>
<dbReference type="EMBL" id="JANRHJ010000001">
    <property type="protein sequence ID" value="MCR8872636.1"/>
    <property type="molecule type" value="Genomic_DNA"/>
</dbReference>
<reference evidence="1 2" key="1">
    <citation type="submission" date="2022-08" db="EMBL/GenBank/DDBJ databases">
        <authorList>
            <person name="Zeman M."/>
            <person name="Kubasova T."/>
        </authorList>
    </citation>
    <scope>NUCLEOTIDE SEQUENCE [LARGE SCALE GENOMIC DNA]</scope>
    <source>
        <strain evidence="1 2">ET62</strain>
    </source>
</reference>
<name>A0AAW5N2X3_9BACT</name>
<organism evidence="1 2">
    <name type="scientific">Phocaeicola barnesiae</name>
    <dbReference type="NCBI Taxonomy" id="376804"/>
    <lineage>
        <taxon>Bacteria</taxon>
        <taxon>Pseudomonadati</taxon>
        <taxon>Bacteroidota</taxon>
        <taxon>Bacteroidia</taxon>
        <taxon>Bacteroidales</taxon>
        <taxon>Bacteroidaceae</taxon>
        <taxon>Phocaeicola</taxon>
    </lineage>
</organism>
<comment type="caution">
    <text evidence="1">The sequence shown here is derived from an EMBL/GenBank/DDBJ whole genome shotgun (WGS) entry which is preliminary data.</text>
</comment>